<keyword evidence="2" id="KW-0812">Transmembrane</keyword>
<reference evidence="3" key="2">
    <citation type="journal article" date="2021" name="PeerJ">
        <title>Extensive microbial diversity within the chicken gut microbiome revealed by metagenomics and culture.</title>
        <authorList>
            <person name="Gilroy R."/>
            <person name="Ravi A."/>
            <person name="Getino M."/>
            <person name="Pursley I."/>
            <person name="Horton D.L."/>
            <person name="Alikhan N.F."/>
            <person name="Baker D."/>
            <person name="Gharbi K."/>
            <person name="Hall N."/>
            <person name="Watson M."/>
            <person name="Adriaenssens E.M."/>
            <person name="Foster-Nyarko E."/>
            <person name="Jarju S."/>
            <person name="Secka A."/>
            <person name="Antonio M."/>
            <person name="Oren A."/>
            <person name="Chaudhuri R.R."/>
            <person name="La Ragione R."/>
            <person name="Hildebrand F."/>
            <person name="Pallen M.J."/>
        </authorList>
    </citation>
    <scope>NUCLEOTIDE SEQUENCE</scope>
    <source>
        <strain evidence="3">CHK158-818</strain>
    </source>
</reference>
<feature type="coiled-coil region" evidence="1">
    <location>
        <begin position="99"/>
        <end position="126"/>
    </location>
</feature>
<evidence type="ECO:0000313" key="3">
    <source>
        <dbReference type="EMBL" id="HIU55505.1"/>
    </source>
</evidence>
<proteinExistence type="predicted"/>
<name>A0A9D1SCX5_9BACT</name>
<keyword evidence="2" id="KW-0472">Membrane</keyword>
<evidence type="ECO:0000313" key="4">
    <source>
        <dbReference type="Proteomes" id="UP000824112"/>
    </source>
</evidence>
<keyword evidence="2" id="KW-1133">Transmembrane helix</keyword>
<evidence type="ECO:0000256" key="2">
    <source>
        <dbReference type="SAM" id="Phobius"/>
    </source>
</evidence>
<comment type="caution">
    <text evidence="3">The sequence shown here is derived from an EMBL/GenBank/DDBJ whole genome shotgun (WGS) entry which is preliminary data.</text>
</comment>
<reference evidence="3" key="1">
    <citation type="submission" date="2020-10" db="EMBL/GenBank/DDBJ databases">
        <authorList>
            <person name="Gilroy R."/>
        </authorList>
    </citation>
    <scope>NUCLEOTIDE SEQUENCE</scope>
    <source>
        <strain evidence="3">CHK158-818</strain>
    </source>
</reference>
<organism evidence="3 4">
    <name type="scientific">Candidatus Gallibacteroides avistercoris</name>
    <dbReference type="NCBI Taxonomy" id="2840833"/>
    <lineage>
        <taxon>Bacteria</taxon>
        <taxon>Pseudomonadati</taxon>
        <taxon>Bacteroidota</taxon>
        <taxon>Bacteroidia</taxon>
        <taxon>Bacteroidales</taxon>
        <taxon>Bacteroidaceae</taxon>
        <taxon>Bacteroidaceae incertae sedis</taxon>
        <taxon>Candidatus Gallibacteroides</taxon>
    </lineage>
</organism>
<keyword evidence="1" id="KW-0175">Coiled coil</keyword>
<protein>
    <recommendedName>
        <fullName evidence="5">DUF5667 domain-containing protein</fullName>
    </recommendedName>
</protein>
<accession>A0A9D1SCX5</accession>
<gene>
    <name evidence="3" type="ORF">IAB03_06860</name>
</gene>
<evidence type="ECO:0000256" key="1">
    <source>
        <dbReference type="SAM" id="Coils"/>
    </source>
</evidence>
<feature type="transmembrane region" description="Helical" evidence="2">
    <location>
        <begin position="44"/>
        <end position="63"/>
    </location>
</feature>
<sequence length="159" mass="18499">MNRQLEKIIKENRPSFDNQLPPDGHLLRFEQRLILQRRRRNTKYRIRFVAAVAVSILLLFWILPRESGSDQAQASDIPGVTAYYQFKISEQIDSINVLVEKNEEAKILLQKAIKSMQQEVNALQEIGKNIPEENYISALVRCYDKQIETLTSIQSLLEK</sequence>
<dbReference type="AlphaFoldDB" id="A0A9D1SCX5"/>
<dbReference type="Proteomes" id="UP000824112">
    <property type="component" value="Unassembled WGS sequence"/>
</dbReference>
<evidence type="ECO:0008006" key="5">
    <source>
        <dbReference type="Google" id="ProtNLM"/>
    </source>
</evidence>
<dbReference type="EMBL" id="DVNA01000151">
    <property type="protein sequence ID" value="HIU55505.1"/>
    <property type="molecule type" value="Genomic_DNA"/>
</dbReference>